<dbReference type="GO" id="GO:0000166">
    <property type="term" value="F:nucleotide binding"/>
    <property type="evidence" value="ECO:0007669"/>
    <property type="project" value="UniProtKB-KW"/>
</dbReference>
<evidence type="ECO:0000256" key="2">
    <source>
        <dbReference type="ARBA" id="ARBA00022679"/>
    </source>
</evidence>
<evidence type="ECO:0000259" key="10">
    <source>
        <dbReference type="Pfam" id="PF01743"/>
    </source>
</evidence>
<dbReference type="Pfam" id="PF13735">
    <property type="entry name" value="tRNA_NucTran2_2"/>
    <property type="match status" value="1"/>
</dbReference>
<dbReference type="Pfam" id="PF01743">
    <property type="entry name" value="PolyA_pol"/>
    <property type="match status" value="1"/>
</dbReference>
<dbReference type="GO" id="GO:0000049">
    <property type="term" value="F:tRNA binding"/>
    <property type="evidence" value="ECO:0007669"/>
    <property type="project" value="TreeGrafter"/>
</dbReference>
<comment type="similarity">
    <text evidence="9">Belongs to the tRNA nucleotidyltransferase/poly(A) polymerase family.</text>
</comment>
<dbReference type="CDD" id="cd05398">
    <property type="entry name" value="NT_ClassII-CCAase"/>
    <property type="match status" value="1"/>
</dbReference>
<evidence type="ECO:0000256" key="7">
    <source>
        <dbReference type="ARBA" id="ARBA00022842"/>
    </source>
</evidence>
<evidence type="ECO:0000256" key="8">
    <source>
        <dbReference type="ARBA" id="ARBA00022884"/>
    </source>
</evidence>
<feature type="domain" description="tRNA nucleotidyltransferase/poly(A) polymerase RNA and SrmB- binding" evidence="11">
    <location>
        <begin position="169"/>
        <end position="221"/>
    </location>
</feature>
<feature type="domain" description="Poly A polymerase head" evidence="10">
    <location>
        <begin position="22"/>
        <end position="142"/>
    </location>
</feature>
<evidence type="ECO:0000259" key="11">
    <source>
        <dbReference type="Pfam" id="PF12627"/>
    </source>
</evidence>
<proteinExistence type="inferred from homology"/>
<dbReference type="AlphaFoldDB" id="A0A9W5W8H2"/>
<evidence type="ECO:0000256" key="4">
    <source>
        <dbReference type="ARBA" id="ARBA00022695"/>
    </source>
</evidence>
<evidence type="ECO:0000256" key="6">
    <source>
        <dbReference type="ARBA" id="ARBA00022741"/>
    </source>
</evidence>
<dbReference type="InterPro" id="IPR050264">
    <property type="entry name" value="Bact_CCA-adding_enz_type3_sf"/>
</dbReference>
<dbReference type="InterPro" id="IPR032810">
    <property type="entry name" value="CCA-adding_enz_C"/>
</dbReference>
<dbReference type="Pfam" id="PF12627">
    <property type="entry name" value="PolyA_pol_RNAbd"/>
    <property type="match status" value="1"/>
</dbReference>
<dbReference type="Gene3D" id="1.10.3090.10">
    <property type="entry name" value="cca-adding enzyme, domain 2"/>
    <property type="match status" value="1"/>
</dbReference>
<keyword evidence="8 9" id="KW-0694">RNA-binding</keyword>
<evidence type="ECO:0000259" key="12">
    <source>
        <dbReference type="Pfam" id="PF13735"/>
    </source>
</evidence>
<dbReference type="InterPro" id="IPR002646">
    <property type="entry name" value="PolA_pol_head_dom"/>
</dbReference>
<accession>A0A9W5W8H2</accession>
<dbReference type="Gene3D" id="1.10.246.80">
    <property type="match status" value="1"/>
</dbReference>
<dbReference type="GO" id="GO:0046872">
    <property type="term" value="F:metal ion binding"/>
    <property type="evidence" value="ECO:0007669"/>
    <property type="project" value="UniProtKB-KW"/>
</dbReference>
<sequence>MQEMMRQAAPVLERLNGAGFEAYYVGGCVRDAALGRPVADVDIATSAQPEQVLALFAKTLPTGLQHGTVTVQEGGHSYEVTTFRMETAYERHRRPAEVTFIADLTGDLLRRDFTINAMAMDRFGRVVDPFGGTADLDAGVIRCVGDPELRLQEDALRLLRGIRFASVLGYRIAKSTWRAIVRHRRLLRHIAMERVGVELDKMLAGPYPNRALALLERSALWRETKIPLLGVGFDAPSCDQVPDWSGVADTNNRWAGVLLAARIAPEAANAWLSAFAFGRCRVRRITNRMKLHHAAIESDATGDAAGSRASWTELVLRYGQDDAQAWLALIGQAPGLAASLPDEAGAARLAEWMRAMPAATLKELAVNGRDLTALAGAGARQGPWVKTLLNELLAACARGDIPNDKQALLTAAETYLRNAKELS</sequence>
<evidence type="ECO:0000256" key="1">
    <source>
        <dbReference type="ARBA" id="ARBA00001946"/>
    </source>
</evidence>
<dbReference type="PANTHER" id="PTHR46173">
    <property type="entry name" value="CCA TRNA NUCLEOTIDYLTRANSFERASE 1, MITOCHONDRIAL"/>
    <property type="match status" value="1"/>
</dbReference>
<dbReference type="PANTHER" id="PTHR46173:SF1">
    <property type="entry name" value="CCA TRNA NUCLEOTIDYLTRANSFERASE 1, MITOCHONDRIAL"/>
    <property type="match status" value="1"/>
</dbReference>
<dbReference type="Proteomes" id="UP000053750">
    <property type="component" value="Unassembled WGS sequence"/>
</dbReference>
<reference evidence="13 14" key="1">
    <citation type="submission" date="2014-02" db="EMBL/GenBank/DDBJ databases">
        <title>Genome sequence of Paenibacillus darwinianus reveals adaptive mechanisms for survival in Antarctic soils.</title>
        <authorList>
            <person name="Dsouza M."/>
            <person name="Taylor M.W."/>
            <person name="Turner S.J."/>
            <person name="Aislabie J."/>
        </authorList>
    </citation>
    <scope>NUCLEOTIDE SEQUENCE [LARGE SCALE GENOMIC DNA]</scope>
    <source>
        <strain evidence="13 14">CE1</strain>
    </source>
</reference>
<organism evidence="13 14">
    <name type="scientific">Paenibacillus darwinianus</name>
    <dbReference type="NCBI Taxonomy" id="1380763"/>
    <lineage>
        <taxon>Bacteria</taxon>
        <taxon>Bacillati</taxon>
        <taxon>Bacillota</taxon>
        <taxon>Bacilli</taxon>
        <taxon>Bacillales</taxon>
        <taxon>Paenibacillaceae</taxon>
        <taxon>Paenibacillus</taxon>
    </lineage>
</organism>
<keyword evidence="4 13" id="KW-0548">Nucleotidyltransferase</keyword>
<dbReference type="Gene3D" id="3.30.460.10">
    <property type="entry name" value="Beta Polymerase, domain 2"/>
    <property type="match status" value="1"/>
</dbReference>
<dbReference type="InterPro" id="IPR032828">
    <property type="entry name" value="PolyA_RNA-bd"/>
</dbReference>
<keyword evidence="6" id="KW-0547">Nucleotide-binding</keyword>
<evidence type="ECO:0000256" key="5">
    <source>
        <dbReference type="ARBA" id="ARBA00022723"/>
    </source>
</evidence>
<dbReference type="GO" id="GO:0008033">
    <property type="term" value="P:tRNA processing"/>
    <property type="evidence" value="ECO:0007669"/>
    <property type="project" value="UniProtKB-KW"/>
</dbReference>
<keyword evidence="14" id="KW-1185">Reference proteome</keyword>
<comment type="caution">
    <text evidence="13">The sequence shown here is derived from an EMBL/GenBank/DDBJ whole genome shotgun (WGS) entry which is preliminary data.</text>
</comment>
<dbReference type="SUPFAM" id="SSF81301">
    <property type="entry name" value="Nucleotidyltransferase"/>
    <property type="match status" value="1"/>
</dbReference>
<evidence type="ECO:0000256" key="9">
    <source>
        <dbReference type="RuleBase" id="RU003953"/>
    </source>
</evidence>
<evidence type="ECO:0000313" key="13">
    <source>
        <dbReference type="EMBL" id="EXX92085.1"/>
    </source>
</evidence>
<keyword evidence="3" id="KW-0819">tRNA processing</keyword>
<evidence type="ECO:0000313" key="14">
    <source>
        <dbReference type="Proteomes" id="UP000053750"/>
    </source>
</evidence>
<gene>
    <name evidence="13" type="ORF">BG53_04370</name>
</gene>
<keyword evidence="2 9" id="KW-0808">Transferase</keyword>
<dbReference type="GO" id="GO:0016779">
    <property type="term" value="F:nucleotidyltransferase activity"/>
    <property type="evidence" value="ECO:0007669"/>
    <property type="project" value="UniProtKB-KW"/>
</dbReference>
<evidence type="ECO:0000256" key="3">
    <source>
        <dbReference type="ARBA" id="ARBA00022694"/>
    </source>
</evidence>
<keyword evidence="5" id="KW-0479">Metal-binding</keyword>
<keyword evidence="7" id="KW-0460">Magnesium</keyword>
<protein>
    <submittedName>
        <fullName evidence="13">tRNA adenylyltransferase</fullName>
    </submittedName>
</protein>
<dbReference type="EMBL" id="JFHU01000016">
    <property type="protein sequence ID" value="EXX92085.1"/>
    <property type="molecule type" value="Genomic_DNA"/>
</dbReference>
<dbReference type="InterPro" id="IPR043519">
    <property type="entry name" value="NT_sf"/>
</dbReference>
<feature type="domain" description="CCA-adding enzyme C-terminal" evidence="12">
    <location>
        <begin position="251"/>
        <end position="411"/>
    </location>
</feature>
<comment type="cofactor">
    <cofactor evidence="1">
        <name>Mg(2+)</name>
        <dbReference type="ChEBI" id="CHEBI:18420"/>
    </cofactor>
</comment>
<dbReference type="NCBIfam" id="NF009814">
    <property type="entry name" value="PRK13299.1"/>
    <property type="match status" value="1"/>
</dbReference>
<dbReference type="SUPFAM" id="SSF81891">
    <property type="entry name" value="Poly A polymerase C-terminal region-like"/>
    <property type="match status" value="1"/>
</dbReference>
<name>A0A9W5W8H2_9BACL</name>